<accession>A0AAN7H7Q0</accession>
<proteinExistence type="predicted"/>
<evidence type="ECO:0000313" key="2">
    <source>
        <dbReference type="EMBL" id="KAK4231394.1"/>
    </source>
</evidence>
<feature type="region of interest" description="Disordered" evidence="1">
    <location>
        <begin position="261"/>
        <end position="314"/>
    </location>
</feature>
<feature type="compositionally biased region" description="Polar residues" evidence="1">
    <location>
        <begin position="199"/>
        <end position="233"/>
    </location>
</feature>
<keyword evidence="3" id="KW-1185">Reference proteome</keyword>
<feature type="compositionally biased region" description="Pro residues" evidence="1">
    <location>
        <begin position="294"/>
        <end position="314"/>
    </location>
</feature>
<dbReference type="AlphaFoldDB" id="A0AAN7H7Q0"/>
<sequence>MDSLYFDTFEENEPSDEPSSLEELGLTSFDGLEHLLCRDCKSKRPRRVCQNCHESLLAAKRSGKLFKSTLETLLPSSGSRHGQAEPFRQLGLRRLPLSENTPSTPSPTRNQSESSIHIETVETLLTNFFGPSATTSQSNGRSSSSSSFWDSPFQREEDGQETRSSPFWEPQGHRTRRDTRSHNFWDSGPQSEWHRPQHDTPSSSFWDPVPQNQWPRSQNDTPSSPFWESHPQNNWHTLSPPLWESTPQIHHQTTIETTLQWNNHDRSQPVNHPVPSRRLPRRLQPQTQQHRQDQPPPYTPTSTTGPPPPYSPSPLPLPRICSNPYCLPQMHIPHHLLPIPIPFPLNPQCPHSLCLSLYRSQLISSSSSPNNKCPDPFYCHNDSAWDDLNLDHPWFIRELFPRQHIHEVTRYNRGERMSLTRREVGQTLLLLSIGRAMFPRRIWIVDCVSVGLRKWFLEIITWPWRSIKEVVGMILGEGIIFNKENNEDDQLD</sequence>
<name>A0AAN7H7Q0_9PEZI</name>
<gene>
    <name evidence="2" type="ORF">QBC38DRAFT_247463</name>
</gene>
<protein>
    <submittedName>
        <fullName evidence="2">Uncharacterized protein</fullName>
    </submittedName>
</protein>
<feature type="compositionally biased region" description="Low complexity" evidence="1">
    <location>
        <begin position="132"/>
        <end position="151"/>
    </location>
</feature>
<comment type="caution">
    <text evidence="2">The sequence shown here is derived from an EMBL/GenBank/DDBJ whole genome shotgun (WGS) entry which is preliminary data.</text>
</comment>
<evidence type="ECO:0000256" key="1">
    <source>
        <dbReference type="SAM" id="MobiDB-lite"/>
    </source>
</evidence>
<dbReference type="EMBL" id="MU865293">
    <property type="protein sequence ID" value="KAK4231394.1"/>
    <property type="molecule type" value="Genomic_DNA"/>
</dbReference>
<organism evidence="2 3">
    <name type="scientific">Podospora fimiseda</name>
    <dbReference type="NCBI Taxonomy" id="252190"/>
    <lineage>
        <taxon>Eukaryota</taxon>
        <taxon>Fungi</taxon>
        <taxon>Dikarya</taxon>
        <taxon>Ascomycota</taxon>
        <taxon>Pezizomycotina</taxon>
        <taxon>Sordariomycetes</taxon>
        <taxon>Sordariomycetidae</taxon>
        <taxon>Sordariales</taxon>
        <taxon>Podosporaceae</taxon>
        <taxon>Podospora</taxon>
    </lineage>
</organism>
<evidence type="ECO:0000313" key="3">
    <source>
        <dbReference type="Proteomes" id="UP001301958"/>
    </source>
</evidence>
<feature type="region of interest" description="Disordered" evidence="1">
    <location>
        <begin position="129"/>
        <end position="233"/>
    </location>
</feature>
<reference evidence="2" key="2">
    <citation type="submission" date="2023-05" db="EMBL/GenBank/DDBJ databases">
        <authorList>
            <consortium name="Lawrence Berkeley National Laboratory"/>
            <person name="Steindorff A."/>
            <person name="Hensen N."/>
            <person name="Bonometti L."/>
            <person name="Westerberg I."/>
            <person name="Brannstrom I.O."/>
            <person name="Guillou S."/>
            <person name="Cros-Aarteil S."/>
            <person name="Calhoun S."/>
            <person name="Haridas S."/>
            <person name="Kuo A."/>
            <person name="Mondo S."/>
            <person name="Pangilinan J."/>
            <person name="Riley R."/>
            <person name="Labutti K."/>
            <person name="Andreopoulos B."/>
            <person name="Lipzen A."/>
            <person name="Chen C."/>
            <person name="Yanf M."/>
            <person name="Daum C."/>
            <person name="Ng V."/>
            <person name="Clum A."/>
            <person name="Ohm R."/>
            <person name="Martin F."/>
            <person name="Silar P."/>
            <person name="Natvig D."/>
            <person name="Lalanne C."/>
            <person name="Gautier V."/>
            <person name="Ament-Velasquez S.L."/>
            <person name="Kruys A."/>
            <person name="Hutchinson M.I."/>
            <person name="Powell A.J."/>
            <person name="Barry K."/>
            <person name="Miller A.N."/>
            <person name="Grigoriev I.V."/>
            <person name="Debuchy R."/>
            <person name="Gladieux P."/>
            <person name="Thoren M.H."/>
            <person name="Johannesson H."/>
        </authorList>
    </citation>
    <scope>NUCLEOTIDE SEQUENCE</scope>
    <source>
        <strain evidence="2">CBS 990.96</strain>
    </source>
</reference>
<feature type="compositionally biased region" description="Polar residues" evidence="1">
    <location>
        <begin position="98"/>
        <end position="115"/>
    </location>
</feature>
<dbReference type="Proteomes" id="UP001301958">
    <property type="component" value="Unassembled WGS sequence"/>
</dbReference>
<feature type="region of interest" description="Disordered" evidence="1">
    <location>
        <begin position="74"/>
        <end position="115"/>
    </location>
</feature>
<reference evidence="2" key="1">
    <citation type="journal article" date="2023" name="Mol. Phylogenet. Evol.">
        <title>Genome-scale phylogeny and comparative genomics of the fungal order Sordariales.</title>
        <authorList>
            <person name="Hensen N."/>
            <person name="Bonometti L."/>
            <person name="Westerberg I."/>
            <person name="Brannstrom I.O."/>
            <person name="Guillou S."/>
            <person name="Cros-Aarteil S."/>
            <person name="Calhoun S."/>
            <person name="Haridas S."/>
            <person name="Kuo A."/>
            <person name="Mondo S."/>
            <person name="Pangilinan J."/>
            <person name="Riley R."/>
            <person name="LaButti K."/>
            <person name="Andreopoulos B."/>
            <person name="Lipzen A."/>
            <person name="Chen C."/>
            <person name="Yan M."/>
            <person name="Daum C."/>
            <person name="Ng V."/>
            <person name="Clum A."/>
            <person name="Steindorff A."/>
            <person name="Ohm R.A."/>
            <person name="Martin F."/>
            <person name="Silar P."/>
            <person name="Natvig D.O."/>
            <person name="Lalanne C."/>
            <person name="Gautier V."/>
            <person name="Ament-Velasquez S.L."/>
            <person name="Kruys A."/>
            <person name="Hutchinson M.I."/>
            <person name="Powell A.J."/>
            <person name="Barry K."/>
            <person name="Miller A.N."/>
            <person name="Grigoriev I.V."/>
            <person name="Debuchy R."/>
            <person name="Gladieux P."/>
            <person name="Hiltunen Thoren M."/>
            <person name="Johannesson H."/>
        </authorList>
    </citation>
    <scope>NUCLEOTIDE SEQUENCE</scope>
    <source>
        <strain evidence="2">CBS 990.96</strain>
    </source>
</reference>